<sequence length="433" mass="45681">MTASPDMQDTLWRRTQRDRFDGSGSLPDSARVAVIGGGFTGMTAARALARQGVETVVLEAGRLGEGASGQNAGFVVPNFALGAPDVVLEKLGEEKGGQLLDLVAGGADRVFTIAAEEQILCDAAQTGWLNPCTTDAEADMLRKRAGYWRSRGRPVRFLDREEIRAQTGMDVYRGALLDESGGTIHPLDYLTGLARAVEKAGGAVLENSPVQKIASEGGGYTITLAGGERLAAASVLLCTNAFTGGAAAKLGKTTVPLRVYQVATEPLDAETVARIAPDRRPVGDTRKNLFTYRLDRDNRLISGGMAAIPMGAKARLSRVITERLAEELSLPEVPNAEVAWTGVAALTTDFLPRIVRFGPNYFGGIGCNGRGIAMTAQLGETLARAALGADAEGLPIPLRSARRIPFHAATPLAASAGLIKARLTDRLSSLTRT</sequence>
<dbReference type="EC" id="1.-.-.-" evidence="4"/>
<name>A0ABU3DD27_9RHOB</name>
<feature type="compositionally biased region" description="Basic and acidic residues" evidence="2">
    <location>
        <begin position="11"/>
        <end position="21"/>
    </location>
</feature>
<dbReference type="GO" id="GO:0016491">
    <property type="term" value="F:oxidoreductase activity"/>
    <property type="evidence" value="ECO:0007669"/>
    <property type="project" value="UniProtKB-KW"/>
</dbReference>
<evidence type="ECO:0000313" key="4">
    <source>
        <dbReference type="EMBL" id="MDT0681623.1"/>
    </source>
</evidence>
<proteinExistence type="predicted"/>
<keyword evidence="5" id="KW-1185">Reference proteome</keyword>
<dbReference type="RefSeq" id="WP_311689395.1">
    <property type="nucleotide sequence ID" value="NZ_JAVRHL010000001.1"/>
</dbReference>
<dbReference type="PANTHER" id="PTHR13847">
    <property type="entry name" value="SARCOSINE DEHYDROGENASE-RELATED"/>
    <property type="match status" value="1"/>
</dbReference>
<dbReference type="Pfam" id="PF01266">
    <property type="entry name" value="DAO"/>
    <property type="match status" value="1"/>
</dbReference>
<evidence type="ECO:0000259" key="3">
    <source>
        <dbReference type="Pfam" id="PF01266"/>
    </source>
</evidence>
<dbReference type="SUPFAM" id="SSF51905">
    <property type="entry name" value="FAD/NAD(P)-binding domain"/>
    <property type="match status" value="1"/>
</dbReference>
<organism evidence="4 5">
    <name type="scientific">Tropicimonas omnivorans</name>
    <dbReference type="NCBI Taxonomy" id="3075590"/>
    <lineage>
        <taxon>Bacteria</taxon>
        <taxon>Pseudomonadati</taxon>
        <taxon>Pseudomonadota</taxon>
        <taxon>Alphaproteobacteria</taxon>
        <taxon>Rhodobacterales</taxon>
        <taxon>Roseobacteraceae</taxon>
        <taxon>Tropicimonas</taxon>
    </lineage>
</organism>
<accession>A0ABU3DD27</accession>
<dbReference type="PANTHER" id="PTHR13847:SF281">
    <property type="entry name" value="FAD DEPENDENT OXIDOREDUCTASE DOMAIN-CONTAINING PROTEIN"/>
    <property type="match status" value="1"/>
</dbReference>
<dbReference type="Gene3D" id="3.30.9.10">
    <property type="entry name" value="D-Amino Acid Oxidase, subunit A, domain 2"/>
    <property type="match status" value="1"/>
</dbReference>
<dbReference type="Gene3D" id="3.50.50.60">
    <property type="entry name" value="FAD/NAD(P)-binding domain"/>
    <property type="match status" value="1"/>
</dbReference>
<dbReference type="Proteomes" id="UP001265259">
    <property type="component" value="Unassembled WGS sequence"/>
</dbReference>
<evidence type="ECO:0000256" key="2">
    <source>
        <dbReference type="SAM" id="MobiDB-lite"/>
    </source>
</evidence>
<evidence type="ECO:0000313" key="5">
    <source>
        <dbReference type="Proteomes" id="UP001265259"/>
    </source>
</evidence>
<feature type="region of interest" description="Disordered" evidence="2">
    <location>
        <begin position="1"/>
        <end position="25"/>
    </location>
</feature>
<protein>
    <submittedName>
        <fullName evidence="4">FAD-dependent oxidoreductase</fullName>
        <ecNumber evidence="4">1.-.-.-</ecNumber>
    </submittedName>
</protein>
<evidence type="ECO:0000256" key="1">
    <source>
        <dbReference type="ARBA" id="ARBA00023002"/>
    </source>
</evidence>
<dbReference type="InterPro" id="IPR006076">
    <property type="entry name" value="FAD-dep_OxRdtase"/>
</dbReference>
<dbReference type="InterPro" id="IPR036188">
    <property type="entry name" value="FAD/NAD-bd_sf"/>
</dbReference>
<comment type="caution">
    <text evidence="4">The sequence shown here is derived from an EMBL/GenBank/DDBJ whole genome shotgun (WGS) entry which is preliminary data.</text>
</comment>
<dbReference type="EMBL" id="JAVRHL010000001">
    <property type="protein sequence ID" value="MDT0681623.1"/>
    <property type="molecule type" value="Genomic_DNA"/>
</dbReference>
<reference evidence="4 5" key="1">
    <citation type="submission" date="2023-09" db="EMBL/GenBank/DDBJ databases">
        <authorList>
            <person name="Rey-Velasco X."/>
        </authorList>
    </citation>
    <scope>NUCLEOTIDE SEQUENCE [LARGE SCALE GENOMIC DNA]</scope>
    <source>
        <strain evidence="4 5">F158</strain>
    </source>
</reference>
<feature type="domain" description="FAD dependent oxidoreductase" evidence="3">
    <location>
        <begin position="31"/>
        <end position="384"/>
    </location>
</feature>
<keyword evidence="1 4" id="KW-0560">Oxidoreductase</keyword>
<gene>
    <name evidence="4" type="ORF">RM543_02915</name>
</gene>